<keyword evidence="3" id="KW-1185">Reference proteome</keyword>
<name>A0A8S3YVZ5_9EUPU</name>
<keyword evidence="1" id="KW-0732">Signal</keyword>
<evidence type="ECO:0000313" key="3">
    <source>
        <dbReference type="Proteomes" id="UP000678393"/>
    </source>
</evidence>
<feature type="chain" id="PRO_5035877243" evidence="1">
    <location>
        <begin position="22"/>
        <end position="109"/>
    </location>
</feature>
<dbReference type="AlphaFoldDB" id="A0A8S3YVZ5"/>
<dbReference type="EMBL" id="CAJHNH020000691">
    <property type="protein sequence ID" value="CAG5119350.1"/>
    <property type="molecule type" value="Genomic_DNA"/>
</dbReference>
<dbReference type="Proteomes" id="UP000678393">
    <property type="component" value="Unassembled WGS sequence"/>
</dbReference>
<evidence type="ECO:0000256" key="1">
    <source>
        <dbReference type="SAM" id="SignalP"/>
    </source>
</evidence>
<proteinExistence type="predicted"/>
<sequence length="109" mass="11907">MSQHGYHVILLVYLITKTVPAIDDSPSPCTQSTYHVTNETEVVLQQMCTTAQQSVLYNTTEPPLFSEQNSTKQPDVKNLATTTENICVVLCSIQLGGEACNCNHPILPG</sequence>
<gene>
    <name evidence="2" type="ORF">CUNI_LOCUS4908</name>
</gene>
<comment type="caution">
    <text evidence="2">The sequence shown here is derived from an EMBL/GenBank/DDBJ whole genome shotgun (WGS) entry which is preliminary data.</text>
</comment>
<reference evidence="2" key="1">
    <citation type="submission" date="2021-04" db="EMBL/GenBank/DDBJ databases">
        <authorList>
            <consortium name="Molecular Ecology Group"/>
        </authorList>
    </citation>
    <scope>NUCLEOTIDE SEQUENCE</scope>
</reference>
<feature type="signal peptide" evidence="1">
    <location>
        <begin position="1"/>
        <end position="21"/>
    </location>
</feature>
<accession>A0A8S3YVZ5</accession>
<dbReference type="OrthoDB" id="6147660at2759"/>
<protein>
    <submittedName>
        <fullName evidence="2">Uncharacterized protein</fullName>
    </submittedName>
</protein>
<evidence type="ECO:0000313" key="2">
    <source>
        <dbReference type="EMBL" id="CAG5119350.1"/>
    </source>
</evidence>
<organism evidence="2 3">
    <name type="scientific">Candidula unifasciata</name>
    <dbReference type="NCBI Taxonomy" id="100452"/>
    <lineage>
        <taxon>Eukaryota</taxon>
        <taxon>Metazoa</taxon>
        <taxon>Spiralia</taxon>
        <taxon>Lophotrochozoa</taxon>
        <taxon>Mollusca</taxon>
        <taxon>Gastropoda</taxon>
        <taxon>Heterobranchia</taxon>
        <taxon>Euthyneura</taxon>
        <taxon>Panpulmonata</taxon>
        <taxon>Eupulmonata</taxon>
        <taxon>Stylommatophora</taxon>
        <taxon>Helicina</taxon>
        <taxon>Helicoidea</taxon>
        <taxon>Geomitridae</taxon>
        <taxon>Candidula</taxon>
    </lineage>
</organism>